<sequence>MSYSKLLVMVSAFQAANAVVPEVEGFKLTWSDDFVGEANSLPNTANWLVSTGTSYPGGASNWGTGEIQTYTSDPANLKLSGDGALQITAIKTGSNWTSARIETQRKDFLAEAGGKMRIQASLNLPDMGEACVGYWPAFWTLGSDFRGNYQNWPSVGEFDIMENVNCKPTTFGTLHCGTNPGGVCNETTGLSGSITPKTLPQGNFHDYTFEMDRTTTGQEAMRWFVDGEQYKMINQSELPEDVWNQVAHNGHFVLLNLAIGGAFPNADYGADATPLESTASGGVYQAEYVAVYNSV</sequence>
<dbReference type="PANTHER" id="PTHR10963:SF60">
    <property type="entry name" value="GRAM-NEGATIVE BACTERIA-BINDING PROTEIN 1-RELATED"/>
    <property type="match status" value="1"/>
</dbReference>
<dbReference type="EMBL" id="LCUC01000059">
    <property type="protein sequence ID" value="KKY38229.1"/>
    <property type="molecule type" value="Genomic_DNA"/>
</dbReference>
<protein>
    <submittedName>
        <fullName evidence="3">Putative endo-beta-glucanase</fullName>
    </submittedName>
</protein>
<dbReference type="CDD" id="cd02182">
    <property type="entry name" value="GH16_Strep_laminarinase_like"/>
    <property type="match status" value="1"/>
</dbReference>
<dbReference type="AlphaFoldDB" id="A0A0G2FWC9"/>
<proteinExistence type="predicted"/>
<dbReference type="Pfam" id="PF26113">
    <property type="entry name" value="GH16_XgeA"/>
    <property type="match status" value="1"/>
</dbReference>
<keyword evidence="4" id="KW-1185">Reference proteome</keyword>
<accession>A0A0G2FWC9</accession>
<feature type="chain" id="PRO_5002544284" evidence="1">
    <location>
        <begin position="19"/>
        <end position="295"/>
    </location>
</feature>
<evidence type="ECO:0000313" key="3">
    <source>
        <dbReference type="EMBL" id="KKY38229.1"/>
    </source>
</evidence>
<gene>
    <name evidence="3" type="ORF">UCDDA912_g01546</name>
</gene>
<dbReference type="Proteomes" id="UP000034680">
    <property type="component" value="Unassembled WGS sequence"/>
</dbReference>
<comment type="caution">
    <text evidence="3">The sequence shown here is derived from an EMBL/GenBank/DDBJ whole genome shotgun (WGS) entry which is preliminary data.</text>
</comment>
<evidence type="ECO:0000313" key="4">
    <source>
        <dbReference type="Proteomes" id="UP000034680"/>
    </source>
</evidence>
<dbReference type="OrthoDB" id="192832at2759"/>
<dbReference type="GO" id="GO:0005975">
    <property type="term" value="P:carbohydrate metabolic process"/>
    <property type="evidence" value="ECO:0007669"/>
    <property type="project" value="InterPro"/>
</dbReference>
<dbReference type="InterPro" id="IPR013320">
    <property type="entry name" value="ConA-like_dom_sf"/>
</dbReference>
<dbReference type="Gene3D" id="2.60.120.200">
    <property type="match status" value="1"/>
</dbReference>
<dbReference type="GO" id="GO:0004553">
    <property type="term" value="F:hydrolase activity, hydrolyzing O-glycosyl compounds"/>
    <property type="evidence" value="ECO:0007669"/>
    <property type="project" value="InterPro"/>
</dbReference>
<reference evidence="3 4" key="2">
    <citation type="submission" date="2015-05" db="EMBL/GenBank/DDBJ databases">
        <authorList>
            <person name="Morales-Cruz A."/>
            <person name="Amrine K.C."/>
            <person name="Cantu D."/>
        </authorList>
    </citation>
    <scope>NUCLEOTIDE SEQUENCE [LARGE SCALE GENOMIC DNA]</scope>
    <source>
        <strain evidence="3">DA912</strain>
    </source>
</reference>
<evidence type="ECO:0000259" key="2">
    <source>
        <dbReference type="PROSITE" id="PS51762"/>
    </source>
</evidence>
<dbReference type="InterPro" id="IPR050546">
    <property type="entry name" value="Glycosyl_Hydrlase_16"/>
</dbReference>
<feature type="signal peptide" evidence="1">
    <location>
        <begin position="1"/>
        <end position="18"/>
    </location>
</feature>
<reference evidence="3 4" key="1">
    <citation type="submission" date="2015-05" db="EMBL/GenBank/DDBJ databases">
        <title>Distinctive expansion of gene families associated with plant cell wall degradation and secondary metabolism in the genomes of grapevine trunk pathogens.</title>
        <authorList>
            <person name="Lawrence D.P."/>
            <person name="Travadon R."/>
            <person name="Rolshausen P.E."/>
            <person name="Baumgartner K."/>
        </authorList>
    </citation>
    <scope>NUCLEOTIDE SEQUENCE [LARGE SCALE GENOMIC DNA]</scope>
    <source>
        <strain evidence="3">DA912</strain>
    </source>
</reference>
<dbReference type="PANTHER" id="PTHR10963">
    <property type="entry name" value="GLYCOSYL HYDROLASE-RELATED"/>
    <property type="match status" value="1"/>
</dbReference>
<evidence type="ECO:0000256" key="1">
    <source>
        <dbReference type="SAM" id="SignalP"/>
    </source>
</evidence>
<dbReference type="STRING" id="1214573.A0A0G2FWC9"/>
<keyword evidence="1" id="KW-0732">Signal</keyword>
<feature type="domain" description="GH16" evidence="2">
    <location>
        <begin position="13"/>
        <end position="295"/>
    </location>
</feature>
<dbReference type="PROSITE" id="PS51762">
    <property type="entry name" value="GH16_2"/>
    <property type="match status" value="1"/>
</dbReference>
<organism evidence="3 4">
    <name type="scientific">Diaporthe ampelina</name>
    <dbReference type="NCBI Taxonomy" id="1214573"/>
    <lineage>
        <taxon>Eukaryota</taxon>
        <taxon>Fungi</taxon>
        <taxon>Dikarya</taxon>
        <taxon>Ascomycota</taxon>
        <taxon>Pezizomycotina</taxon>
        <taxon>Sordariomycetes</taxon>
        <taxon>Sordariomycetidae</taxon>
        <taxon>Diaporthales</taxon>
        <taxon>Diaporthaceae</taxon>
        <taxon>Diaporthe</taxon>
    </lineage>
</organism>
<dbReference type="InterPro" id="IPR000757">
    <property type="entry name" value="Beta-glucanase-like"/>
</dbReference>
<dbReference type="SUPFAM" id="SSF49899">
    <property type="entry name" value="Concanavalin A-like lectins/glucanases"/>
    <property type="match status" value="1"/>
</dbReference>
<name>A0A0G2FWC9_9PEZI</name>